<dbReference type="PANTHER" id="PTHR43008">
    <property type="entry name" value="BENZIL REDUCTASE"/>
    <property type="match status" value="1"/>
</dbReference>
<evidence type="ECO:0000256" key="1">
    <source>
        <dbReference type="ARBA" id="ARBA00006484"/>
    </source>
</evidence>
<dbReference type="CDD" id="cd05233">
    <property type="entry name" value="SDR_c"/>
    <property type="match status" value="1"/>
</dbReference>
<dbReference type="Gene3D" id="3.40.50.720">
    <property type="entry name" value="NAD(P)-binding Rossmann-like Domain"/>
    <property type="match status" value="1"/>
</dbReference>
<dbReference type="Pfam" id="PF00106">
    <property type="entry name" value="adh_short"/>
    <property type="match status" value="1"/>
</dbReference>
<accession>A0A382H968</accession>
<evidence type="ECO:0000256" key="2">
    <source>
        <dbReference type="ARBA" id="ARBA00023002"/>
    </source>
</evidence>
<dbReference type="GO" id="GO:0050664">
    <property type="term" value="F:oxidoreductase activity, acting on NAD(P)H, oxygen as acceptor"/>
    <property type="evidence" value="ECO:0007669"/>
    <property type="project" value="TreeGrafter"/>
</dbReference>
<sequence length="148" mass="15721">MKPLELKNEIAVVTGGANGIGKGIVKALLEQEMKVVIADIEKSVLDKTVEELSKFGEVSGFVTDVSDPVSVESLVDHVFSTFDNCTLLFNNAGVGSGGGGKAWEHESNDWKWCFGVNVFGMSNGVMAFVPRMLESGKPGHVINTSSGD</sequence>
<gene>
    <name evidence="3" type="ORF">METZ01_LOCUS236606</name>
</gene>
<dbReference type="EMBL" id="UINC01059868">
    <property type="protein sequence ID" value="SVB83752.1"/>
    <property type="molecule type" value="Genomic_DNA"/>
</dbReference>
<feature type="non-terminal residue" evidence="3">
    <location>
        <position position="148"/>
    </location>
</feature>
<reference evidence="3" key="1">
    <citation type="submission" date="2018-05" db="EMBL/GenBank/DDBJ databases">
        <authorList>
            <person name="Lanie J.A."/>
            <person name="Ng W.-L."/>
            <person name="Kazmierczak K.M."/>
            <person name="Andrzejewski T.M."/>
            <person name="Davidsen T.M."/>
            <person name="Wayne K.J."/>
            <person name="Tettelin H."/>
            <person name="Glass J.I."/>
            <person name="Rusch D."/>
            <person name="Podicherti R."/>
            <person name="Tsui H.-C.T."/>
            <person name="Winkler M.E."/>
        </authorList>
    </citation>
    <scope>NUCLEOTIDE SEQUENCE</scope>
</reference>
<dbReference type="InterPro" id="IPR002347">
    <property type="entry name" value="SDR_fam"/>
</dbReference>
<dbReference type="AlphaFoldDB" id="A0A382H968"/>
<proteinExistence type="inferred from homology"/>
<dbReference type="PANTHER" id="PTHR43008:SF7">
    <property type="entry name" value="SHORT CHAIN DEHYDROGENASE_REDUCTASE (AFU_ORTHOLOGUE AFUA_2G00830)"/>
    <property type="match status" value="1"/>
</dbReference>
<protein>
    <recommendedName>
        <fullName evidence="4">Short-chain dehydrogenase/reductase SDR</fullName>
    </recommendedName>
</protein>
<dbReference type="PRINTS" id="PR00081">
    <property type="entry name" value="GDHRDH"/>
</dbReference>
<comment type="similarity">
    <text evidence="1">Belongs to the short-chain dehydrogenases/reductases (SDR) family.</text>
</comment>
<evidence type="ECO:0008006" key="4">
    <source>
        <dbReference type="Google" id="ProtNLM"/>
    </source>
</evidence>
<dbReference type="InterPro" id="IPR036291">
    <property type="entry name" value="NAD(P)-bd_dom_sf"/>
</dbReference>
<keyword evidence="2" id="KW-0560">Oxidoreductase</keyword>
<evidence type="ECO:0000313" key="3">
    <source>
        <dbReference type="EMBL" id="SVB83752.1"/>
    </source>
</evidence>
<dbReference type="SUPFAM" id="SSF51735">
    <property type="entry name" value="NAD(P)-binding Rossmann-fold domains"/>
    <property type="match status" value="1"/>
</dbReference>
<organism evidence="3">
    <name type="scientific">marine metagenome</name>
    <dbReference type="NCBI Taxonomy" id="408172"/>
    <lineage>
        <taxon>unclassified sequences</taxon>
        <taxon>metagenomes</taxon>
        <taxon>ecological metagenomes</taxon>
    </lineage>
</organism>
<name>A0A382H968_9ZZZZ</name>